<proteinExistence type="predicted"/>
<dbReference type="RefSeq" id="WP_134843064.1">
    <property type="nucleotide sequence ID" value="NZ_SGVY01000010.1"/>
</dbReference>
<dbReference type="GeneID" id="302994743"/>
<dbReference type="AlphaFoldDB" id="A0A4Y8VR35"/>
<evidence type="ECO:0000313" key="2">
    <source>
        <dbReference type="Proteomes" id="UP000297872"/>
    </source>
</evidence>
<dbReference type="EMBL" id="SGVY01000010">
    <property type="protein sequence ID" value="TFH82783.1"/>
    <property type="molecule type" value="Genomic_DNA"/>
</dbReference>
<comment type="caution">
    <text evidence="1">The sequence shown here is derived from an EMBL/GenBank/DDBJ whole genome shotgun (WGS) entry which is preliminary data.</text>
</comment>
<sequence length="184" mass="20584">MDRQQAMTEAEGYIERMNLKALSEKDNDQLGNIVKEAYMSGMNTSQRAIFDHVDATLSMITKIARSLGVSTRKIFDLYLEVGKKGFLSKKVARQYASLGFPVFSEISLNTDVSVEEVNQAIIDEKISVSQVEKALASFLEKGAGRKSPCDNCRDFYDNEYGSCAFGCSKLREFEGREPDYDLLG</sequence>
<reference evidence="1 2" key="1">
    <citation type="submission" date="2019-02" db="EMBL/GenBank/DDBJ databases">
        <title>Draft Genome Sequence of the Prevotella sp. BCRC 81118, Isolated from Human Feces.</title>
        <authorList>
            <person name="Huang C.-H."/>
        </authorList>
    </citation>
    <scope>NUCLEOTIDE SEQUENCE [LARGE SCALE GENOMIC DNA]</scope>
    <source>
        <strain evidence="1 2">BCRC 81118</strain>
    </source>
</reference>
<accession>A0A4Y8VR35</accession>
<gene>
    <name evidence="1" type="ORF">EXN75_05460</name>
</gene>
<dbReference type="Proteomes" id="UP000297872">
    <property type="component" value="Unassembled WGS sequence"/>
</dbReference>
<protein>
    <submittedName>
        <fullName evidence="1">Uncharacterized protein</fullName>
    </submittedName>
</protein>
<evidence type="ECO:0000313" key="1">
    <source>
        <dbReference type="EMBL" id="TFH82783.1"/>
    </source>
</evidence>
<organism evidence="1 2">
    <name type="scientific">Segatella hominis</name>
    <dbReference type="NCBI Taxonomy" id="2518605"/>
    <lineage>
        <taxon>Bacteria</taxon>
        <taxon>Pseudomonadati</taxon>
        <taxon>Bacteroidota</taxon>
        <taxon>Bacteroidia</taxon>
        <taxon>Bacteroidales</taxon>
        <taxon>Prevotellaceae</taxon>
        <taxon>Segatella</taxon>
    </lineage>
</organism>
<name>A0A4Y8VR35_9BACT</name>
<keyword evidence="2" id="KW-1185">Reference proteome</keyword>